<proteinExistence type="predicted"/>
<organism evidence="1">
    <name type="scientific">Lepeophtheirus salmonis</name>
    <name type="common">Salmon louse</name>
    <name type="synonym">Caligus salmonis</name>
    <dbReference type="NCBI Taxonomy" id="72036"/>
    <lineage>
        <taxon>Eukaryota</taxon>
        <taxon>Metazoa</taxon>
        <taxon>Ecdysozoa</taxon>
        <taxon>Arthropoda</taxon>
        <taxon>Crustacea</taxon>
        <taxon>Multicrustacea</taxon>
        <taxon>Hexanauplia</taxon>
        <taxon>Copepoda</taxon>
        <taxon>Siphonostomatoida</taxon>
        <taxon>Caligidae</taxon>
        <taxon>Lepeophtheirus</taxon>
    </lineage>
</organism>
<name>A0A0K2ULW5_LEPSM</name>
<dbReference type="AlphaFoldDB" id="A0A0K2ULW5"/>
<protein>
    <submittedName>
        <fullName evidence="1">Uncharacterized protein</fullName>
    </submittedName>
</protein>
<dbReference type="EMBL" id="HACA01021486">
    <property type="protein sequence ID" value="CDW38847.1"/>
    <property type="molecule type" value="Transcribed_RNA"/>
</dbReference>
<sequence>MKKHLLSTPSSTNQNNRVVCFEDTSEYLFHVSKTKHPASVIMLGVVASTRDKMPLIWFKTGYRLTAADYLEILKTKVLQEVGQGVLRLPAGWGIRPHS</sequence>
<evidence type="ECO:0000313" key="1">
    <source>
        <dbReference type="EMBL" id="CDW38847.1"/>
    </source>
</evidence>
<accession>A0A0K2ULW5</accession>
<reference evidence="1" key="1">
    <citation type="submission" date="2014-05" db="EMBL/GenBank/DDBJ databases">
        <authorList>
            <person name="Chronopoulou M."/>
        </authorList>
    </citation>
    <scope>NUCLEOTIDE SEQUENCE</scope>
    <source>
        <tissue evidence="1">Whole organism</tissue>
    </source>
</reference>